<evidence type="ECO:0000313" key="2">
    <source>
        <dbReference type="EMBL" id="MCA9759518.1"/>
    </source>
</evidence>
<organism evidence="2 3">
    <name type="scientific">Eiseniibacteriota bacterium</name>
    <dbReference type="NCBI Taxonomy" id="2212470"/>
    <lineage>
        <taxon>Bacteria</taxon>
        <taxon>Candidatus Eiseniibacteriota</taxon>
    </lineage>
</organism>
<feature type="chain" id="PRO_5037360935" evidence="1">
    <location>
        <begin position="23"/>
        <end position="180"/>
    </location>
</feature>
<accession>A0A956SIG2</accession>
<reference evidence="2" key="1">
    <citation type="submission" date="2020-04" db="EMBL/GenBank/DDBJ databases">
        <authorList>
            <person name="Zhang T."/>
        </authorList>
    </citation>
    <scope>NUCLEOTIDE SEQUENCE</scope>
    <source>
        <strain evidence="2">HKST-UBA02</strain>
    </source>
</reference>
<keyword evidence="1" id="KW-0732">Signal</keyword>
<dbReference type="PROSITE" id="PS51257">
    <property type="entry name" value="PROKAR_LIPOPROTEIN"/>
    <property type="match status" value="1"/>
</dbReference>
<gene>
    <name evidence="2" type="ORF">KDA27_27230</name>
</gene>
<dbReference type="EMBL" id="JAGQHS010000374">
    <property type="protein sequence ID" value="MCA9759518.1"/>
    <property type="molecule type" value="Genomic_DNA"/>
</dbReference>
<evidence type="ECO:0000313" key="3">
    <source>
        <dbReference type="Proteomes" id="UP000739538"/>
    </source>
</evidence>
<sequence>MRPRSHRFRLAAALLMASAVSAACFVSVAPPVQAGPNAGGTLILHYGGDALGDGVCSFVNDPWCLDECWNSPEDCDSVIPAQPGDGWIHAMVFVLAAFPESSSPRLASVSFGVESPSPFEPYLDAWDPCPGTESPTENWPASGTGTTVTLAEVGTSSLVRIYAFAGYTEYGNPFEFVLTP</sequence>
<reference evidence="2" key="2">
    <citation type="journal article" date="2021" name="Microbiome">
        <title>Successional dynamics and alternative stable states in a saline activated sludge microbial community over 9 years.</title>
        <authorList>
            <person name="Wang Y."/>
            <person name="Ye J."/>
            <person name="Ju F."/>
            <person name="Liu L."/>
            <person name="Boyd J.A."/>
            <person name="Deng Y."/>
            <person name="Parks D.H."/>
            <person name="Jiang X."/>
            <person name="Yin X."/>
            <person name="Woodcroft B.J."/>
            <person name="Tyson G.W."/>
            <person name="Hugenholtz P."/>
            <person name="Polz M.F."/>
            <person name="Zhang T."/>
        </authorList>
    </citation>
    <scope>NUCLEOTIDE SEQUENCE</scope>
    <source>
        <strain evidence="2">HKST-UBA02</strain>
    </source>
</reference>
<proteinExistence type="predicted"/>
<name>A0A956SIG2_UNCEI</name>
<feature type="non-terminal residue" evidence="2">
    <location>
        <position position="180"/>
    </location>
</feature>
<dbReference type="AlphaFoldDB" id="A0A956SIG2"/>
<comment type="caution">
    <text evidence="2">The sequence shown here is derived from an EMBL/GenBank/DDBJ whole genome shotgun (WGS) entry which is preliminary data.</text>
</comment>
<dbReference type="Proteomes" id="UP000739538">
    <property type="component" value="Unassembled WGS sequence"/>
</dbReference>
<feature type="signal peptide" evidence="1">
    <location>
        <begin position="1"/>
        <end position="22"/>
    </location>
</feature>
<evidence type="ECO:0000256" key="1">
    <source>
        <dbReference type="SAM" id="SignalP"/>
    </source>
</evidence>
<protein>
    <submittedName>
        <fullName evidence="2">Uncharacterized protein</fullName>
    </submittedName>
</protein>